<proteinExistence type="predicted"/>
<feature type="region of interest" description="Disordered" evidence="1">
    <location>
        <begin position="1"/>
        <end position="49"/>
    </location>
</feature>
<sequence>MFKKNQNQDKPLPHHSAFPINSSYKEHQNIKQNKPFHRVKCSKLSAEKQ</sequence>
<dbReference type="AlphaFoldDB" id="E6MP94"/>
<comment type="caution">
    <text evidence="2">The sequence shown here is derived from an EMBL/GenBank/DDBJ whole genome shotgun (WGS) entry which is preliminary data.</text>
</comment>
<reference evidence="2 3" key="1">
    <citation type="submission" date="2010-12" db="EMBL/GenBank/DDBJ databases">
        <authorList>
            <person name="Muzny D."/>
            <person name="Qin X."/>
            <person name="Deng J."/>
            <person name="Jiang H."/>
            <person name="Liu Y."/>
            <person name="Qu J."/>
            <person name="Song X.-Z."/>
            <person name="Zhang L."/>
            <person name="Thornton R."/>
            <person name="Coyle M."/>
            <person name="Francisco L."/>
            <person name="Jackson L."/>
            <person name="Javaid M."/>
            <person name="Korchina V."/>
            <person name="Kovar C."/>
            <person name="Mata R."/>
            <person name="Mathew T."/>
            <person name="Ngo R."/>
            <person name="Nguyen L."/>
            <person name="Nguyen N."/>
            <person name="Okwuonu G."/>
            <person name="Ongeri F."/>
            <person name="Pham C."/>
            <person name="Simmons D."/>
            <person name="Wilczek-Boney K."/>
            <person name="Hale W."/>
            <person name="Jakkamsetti A."/>
            <person name="Pham P."/>
            <person name="Ruth R."/>
            <person name="San Lucas F."/>
            <person name="Warren J."/>
            <person name="Zhang J."/>
            <person name="Zhao Z."/>
            <person name="Zhou C."/>
            <person name="Zhu D."/>
            <person name="Lee S."/>
            <person name="Bess C."/>
            <person name="Blankenburg K."/>
            <person name="Forbes L."/>
            <person name="Fu Q."/>
            <person name="Gubbala S."/>
            <person name="Hirani K."/>
            <person name="Jayaseelan J.C."/>
            <person name="Lara F."/>
            <person name="Munidasa M."/>
            <person name="Palculict T."/>
            <person name="Patil S."/>
            <person name="Pu L.-L."/>
            <person name="Saada N."/>
            <person name="Tang L."/>
            <person name="Weissenberger G."/>
            <person name="Zhu Y."/>
            <person name="Hemphill L."/>
            <person name="Shang Y."/>
            <person name="Youmans B."/>
            <person name="Ayvaz T."/>
            <person name="Ross M."/>
            <person name="Santibanez J."/>
            <person name="Aqrawi P."/>
            <person name="Gross S."/>
            <person name="Joshi V."/>
            <person name="Fowler G."/>
            <person name="Nazareth L."/>
            <person name="Reid J."/>
            <person name="Worley K."/>
            <person name="Petrosino J."/>
            <person name="Highlander S."/>
            <person name="Gibbs R."/>
        </authorList>
    </citation>
    <scope>NUCLEOTIDE SEQUENCE [LARGE SCALE GENOMIC DNA]</scope>
    <source>
        <strain evidence="2 3">DSM 15606</strain>
    </source>
</reference>
<dbReference type="HOGENOM" id="CLU_3139260_0_0_10"/>
<dbReference type="Proteomes" id="UP000003874">
    <property type="component" value="Unassembled WGS sequence"/>
</dbReference>
<protein>
    <submittedName>
        <fullName evidence="2">Uncharacterized protein</fullName>
    </submittedName>
</protein>
<accession>E6MP94</accession>
<evidence type="ECO:0000256" key="1">
    <source>
        <dbReference type="SAM" id="MobiDB-lite"/>
    </source>
</evidence>
<gene>
    <name evidence="2" type="ORF">HMPREF9420_1312</name>
</gene>
<evidence type="ECO:0000313" key="3">
    <source>
        <dbReference type="Proteomes" id="UP000003874"/>
    </source>
</evidence>
<name>E6MP94_9BACT</name>
<dbReference type="EMBL" id="AEQO01000116">
    <property type="protein sequence ID" value="EFV04517.1"/>
    <property type="molecule type" value="Genomic_DNA"/>
</dbReference>
<keyword evidence="3" id="KW-1185">Reference proteome</keyword>
<organism evidence="2 3">
    <name type="scientific">Segatella salivae DSM 15606</name>
    <dbReference type="NCBI Taxonomy" id="888832"/>
    <lineage>
        <taxon>Bacteria</taxon>
        <taxon>Pseudomonadati</taxon>
        <taxon>Bacteroidota</taxon>
        <taxon>Bacteroidia</taxon>
        <taxon>Bacteroidales</taxon>
        <taxon>Prevotellaceae</taxon>
        <taxon>Segatella</taxon>
    </lineage>
</organism>
<evidence type="ECO:0000313" key="2">
    <source>
        <dbReference type="EMBL" id="EFV04517.1"/>
    </source>
</evidence>